<evidence type="ECO:0000259" key="4">
    <source>
        <dbReference type="PROSITE" id="PS50893"/>
    </source>
</evidence>
<evidence type="ECO:0000313" key="6">
    <source>
        <dbReference type="Proteomes" id="UP001610990"/>
    </source>
</evidence>
<sequence>MTTTRHPATPTDRIPPDGRTDLPDAPPPVTVTGLEVALPDGPVLLRAGSLTVRAGTVTALTGPSGSGKTTLLRALIGDLPHGARVTSGTVSVLGQDVFTLAPDALRALRRHRVAYVGQDPGSALNPRMRAGRLIAEVAADRSPAAVAALLAECRLPETLVHHRPGALSGGQQRRLALARALARQPDVLLLDEPTAGLDNALRDEIAGLLRRLATDRGVAIVLACHDPRLVEACADAATVLGAPAATPGNPTGAPARTVLPAPAAAPAADGLRATDLSVAFTHQGHTHHALRDAHFHAPAGTATGIIGPSGSGKSTLLRTLAGLQTPVSGTLTWHGEPLPVPVRKRSRDQQRRIQLVPQNPLGALNPARTIGASLTRPLQLHRTAGRAERPDRVGRLLDDVGLPRDFAHRYPHELSGGQRQRASIARALAAEPDLLLCDEVTSALDPATAVAVMELLTRLRTERRLTLVLVSHELDLVAAYTDTVHRLDAGRIHAAGPSGDVADAEER</sequence>
<dbReference type="InterPro" id="IPR003593">
    <property type="entry name" value="AAA+_ATPase"/>
</dbReference>
<name>A0ABW7RI44_9ACTN</name>
<dbReference type="InterPro" id="IPR003439">
    <property type="entry name" value="ABC_transporter-like_ATP-bd"/>
</dbReference>
<organism evidence="5 6">
    <name type="scientific">Streptomyces celluloflavus</name>
    <dbReference type="NCBI Taxonomy" id="58344"/>
    <lineage>
        <taxon>Bacteria</taxon>
        <taxon>Bacillati</taxon>
        <taxon>Actinomycetota</taxon>
        <taxon>Actinomycetes</taxon>
        <taxon>Kitasatosporales</taxon>
        <taxon>Streptomycetaceae</taxon>
        <taxon>Streptomyces</taxon>
    </lineage>
</organism>
<dbReference type="InterPro" id="IPR015854">
    <property type="entry name" value="ABC_transpr_LolD-like"/>
</dbReference>
<comment type="caution">
    <text evidence="5">The sequence shown here is derived from an EMBL/GenBank/DDBJ whole genome shotgun (WGS) entry which is preliminary data.</text>
</comment>
<dbReference type="Proteomes" id="UP001610990">
    <property type="component" value="Unassembled WGS sequence"/>
</dbReference>
<evidence type="ECO:0000256" key="1">
    <source>
        <dbReference type="ARBA" id="ARBA00022741"/>
    </source>
</evidence>
<dbReference type="SUPFAM" id="SSF52540">
    <property type="entry name" value="P-loop containing nucleoside triphosphate hydrolases"/>
    <property type="match status" value="2"/>
</dbReference>
<proteinExistence type="predicted"/>
<dbReference type="SMART" id="SM00382">
    <property type="entry name" value="AAA"/>
    <property type="match status" value="2"/>
</dbReference>
<dbReference type="Gene3D" id="3.40.50.300">
    <property type="entry name" value="P-loop containing nucleotide triphosphate hydrolases"/>
    <property type="match status" value="2"/>
</dbReference>
<accession>A0ABW7RI44</accession>
<keyword evidence="1" id="KW-0547">Nucleotide-binding</keyword>
<evidence type="ECO:0000256" key="3">
    <source>
        <dbReference type="SAM" id="MobiDB-lite"/>
    </source>
</evidence>
<dbReference type="InterPro" id="IPR017871">
    <property type="entry name" value="ABC_transporter-like_CS"/>
</dbReference>
<dbReference type="PROSITE" id="PS00211">
    <property type="entry name" value="ABC_TRANSPORTER_1"/>
    <property type="match status" value="2"/>
</dbReference>
<protein>
    <submittedName>
        <fullName evidence="5">ABC transporter ATP-binding protein</fullName>
    </submittedName>
</protein>
<dbReference type="GO" id="GO:0005524">
    <property type="term" value="F:ATP binding"/>
    <property type="evidence" value="ECO:0007669"/>
    <property type="project" value="UniProtKB-KW"/>
</dbReference>
<evidence type="ECO:0000313" key="5">
    <source>
        <dbReference type="EMBL" id="MFH8587745.1"/>
    </source>
</evidence>
<dbReference type="RefSeq" id="WP_397674742.1">
    <property type="nucleotide sequence ID" value="NZ_JBIRGH010000018.1"/>
</dbReference>
<dbReference type="EMBL" id="JBIRGH010000018">
    <property type="protein sequence ID" value="MFH8587745.1"/>
    <property type="molecule type" value="Genomic_DNA"/>
</dbReference>
<reference evidence="5 6" key="1">
    <citation type="submission" date="2024-10" db="EMBL/GenBank/DDBJ databases">
        <title>The Natural Products Discovery Center: Release of the First 8490 Sequenced Strains for Exploring Actinobacteria Biosynthetic Diversity.</title>
        <authorList>
            <person name="Kalkreuter E."/>
            <person name="Kautsar S.A."/>
            <person name="Yang D."/>
            <person name="Bader C.D."/>
            <person name="Teijaro C.N."/>
            <person name="Fluegel L."/>
            <person name="Davis C.M."/>
            <person name="Simpson J.R."/>
            <person name="Lauterbach L."/>
            <person name="Steele A.D."/>
            <person name="Gui C."/>
            <person name="Meng S."/>
            <person name="Li G."/>
            <person name="Viehrig K."/>
            <person name="Ye F."/>
            <person name="Su P."/>
            <person name="Kiefer A.F."/>
            <person name="Nichols A."/>
            <person name="Cepeda A.J."/>
            <person name="Yan W."/>
            <person name="Fan B."/>
            <person name="Jiang Y."/>
            <person name="Adhikari A."/>
            <person name="Zheng C.-J."/>
            <person name="Schuster L."/>
            <person name="Cowan T.M."/>
            <person name="Smanski M.J."/>
            <person name="Chevrette M.G."/>
            <person name="De Carvalho L.P.S."/>
            <person name="Shen B."/>
        </authorList>
    </citation>
    <scope>NUCLEOTIDE SEQUENCE [LARGE SCALE GENOMIC DNA]</scope>
    <source>
        <strain evidence="5 6">NPDC018013</strain>
    </source>
</reference>
<dbReference type="Pfam" id="PF00005">
    <property type="entry name" value="ABC_tran"/>
    <property type="match status" value="2"/>
</dbReference>
<feature type="domain" description="ABC transporter" evidence="4">
    <location>
        <begin position="271"/>
        <end position="507"/>
    </location>
</feature>
<dbReference type="CDD" id="cd03257">
    <property type="entry name" value="ABC_NikE_OppD_transporters"/>
    <property type="match status" value="1"/>
</dbReference>
<evidence type="ECO:0000256" key="2">
    <source>
        <dbReference type="ARBA" id="ARBA00022840"/>
    </source>
</evidence>
<gene>
    <name evidence="5" type="ORF">ACH4GP_25660</name>
</gene>
<keyword evidence="2 5" id="KW-0067">ATP-binding</keyword>
<dbReference type="PANTHER" id="PTHR24220">
    <property type="entry name" value="IMPORT ATP-BINDING PROTEIN"/>
    <property type="match status" value="1"/>
</dbReference>
<feature type="region of interest" description="Disordered" evidence="3">
    <location>
        <begin position="1"/>
        <end position="28"/>
    </location>
</feature>
<keyword evidence="6" id="KW-1185">Reference proteome</keyword>
<dbReference type="PROSITE" id="PS50893">
    <property type="entry name" value="ABC_TRANSPORTER_2"/>
    <property type="match status" value="2"/>
</dbReference>
<feature type="domain" description="ABC transporter" evidence="4">
    <location>
        <begin position="29"/>
        <end position="267"/>
    </location>
</feature>
<dbReference type="InterPro" id="IPR027417">
    <property type="entry name" value="P-loop_NTPase"/>
</dbReference>